<sequence length="359" mass="41817">MIMMYFLHFQMKVAISVEGFQHQYKASYFIINQKQGKDVWDQPKDKGIFLNLVNDYNRIQNKAIQIENTNKYSIVTGDRLQDIFTIYTFQYNGNGIIQDICFKTYSNQFGNGESKFFFALEFGVINQDFMWIKGDDQNQNQKTVIFFANPQDCQVYKNSDNKSIYQYQLKHFGRSHVFHTYQSNRTVSLITSTSYTDGSYGQNLQAIRITLGDCHDNCKTCYDYDTCLSCYGDMSLNQQNKCQCQKNSIQTFGYKGQCKVCQNFQLNNTFEGYWSSGNCYENYYSPDIIQYVVSNCKIKLNSDYFYCRDQSDFNKITSLKKGGEFISCYQDCFPSLTGIEPILTYSGDKCLTIRLKGFN</sequence>
<organism evidence="1 2">
    <name type="scientific">Pseudocohnilembus persalinus</name>
    <name type="common">Ciliate</name>
    <dbReference type="NCBI Taxonomy" id="266149"/>
    <lineage>
        <taxon>Eukaryota</taxon>
        <taxon>Sar</taxon>
        <taxon>Alveolata</taxon>
        <taxon>Ciliophora</taxon>
        <taxon>Intramacronucleata</taxon>
        <taxon>Oligohymenophorea</taxon>
        <taxon>Scuticociliatia</taxon>
        <taxon>Philasterida</taxon>
        <taxon>Pseudocohnilembidae</taxon>
        <taxon>Pseudocohnilembus</taxon>
    </lineage>
</organism>
<proteinExistence type="predicted"/>
<dbReference type="Proteomes" id="UP000054937">
    <property type="component" value="Unassembled WGS sequence"/>
</dbReference>
<dbReference type="AlphaFoldDB" id="A0A0V0R9E2"/>
<reference evidence="1 2" key="1">
    <citation type="journal article" date="2015" name="Sci. Rep.">
        <title>Genome of the facultative scuticociliatosis pathogen Pseudocohnilembus persalinus provides insight into its virulence through horizontal gene transfer.</title>
        <authorList>
            <person name="Xiong J."/>
            <person name="Wang G."/>
            <person name="Cheng J."/>
            <person name="Tian M."/>
            <person name="Pan X."/>
            <person name="Warren A."/>
            <person name="Jiang C."/>
            <person name="Yuan D."/>
            <person name="Miao W."/>
        </authorList>
    </citation>
    <scope>NUCLEOTIDE SEQUENCE [LARGE SCALE GENOMIC DNA]</scope>
    <source>
        <strain evidence="1">36N120E</strain>
    </source>
</reference>
<protein>
    <recommendedName>
        <fullName evidence="3">Insulin-like growth factor binding protein, N-terminal</fullName>
    </recommendedName>
</protein>
<evidence type="ECO:0000313" key="1">
    <source>
        <dbReference type="EMBL" id="KRX10992.1"/>
    </source>
</evidence>
<accession>A0A0V0R9E2</accession>
<dbReference type="InParanoid" id="A0A0V0R9E2"/>
<evidence type="ECO:0008006" key="3">
    <source>
        <dbReference type="Google" id="ProtNLM"/>
    </source>
</evidence>
<dbReference type="EMBL" id="LDAU01000012">
    <property type="protein sequence ID" value="KRX10992.1"/>
    <property type="molecule type" value="Genomic_DNA"/>
</dbReference>
<comment type="caution">
    <text evidence="1">The sequence shown here is derived from an EMBL/GenBank/DDBJ whole genome shotgun (WGS) entry which is preliminary data.</text>
</comment>
<name>A0A0V0R9E2_PSEPJ</name>
<gene>
    <name evidence="1" type="ORF">PPERSA_12320</name>
</gene>
<evidence type="ECO:0000313" key="2">
    <source>
        <dbReference type="Proteomes" id="UP000054937"/>
    </source>
</evidence>
<keyword evidence="2" id="KW-1185">Reference proteome</keyword>